<reference evidence="2" key="1">
    <citation type="journal article" date="2009" name="Rice">
        <title>De Novo Next Generation Sequencing of Plant Genomes.</title>
        <authorList>
            <person name="Rounsley S."/>
            <person name="Marri P.R."/>
            <person name="Yu Y."/>
            <person name="He R."/>
            <person name="Sisneros N."/>
            <person name="Goicoechea J.L."/>
            <person name="Lee S.J."/>
            <person name="Angelova A."/>
            <person name="Kudrna D."/>
            <person name="Luo M."/>
            <person name="Affourtit J."/>
            <person name="Desany B."/>
            <person name="Knight J."/>
            <person name="Niazi F."/>
            <person name="Egholm M."/>
            <person name="Wing R.A."/>
        </authorList>
    </citation>
    <scope>NUCLEOTIDE SEQUENCE [LARGE SCALE GENOMIC DNA]</scope>
    <source>
        <strain evidence="2">cv. IRGC 105608</strain>
    </source>
</reference>
<dbReference type="Proteomes" id="UP000026960">
    <property type="component" value="Chromosome 7"/>
</dbReference>
<evidence type="ECO:0000313" key="3">
    <source>
        <dbReference type="Proteomes" id="UP000026960"/>
    </source>
</evidence>
<accession>A0A0D3GPG9</accession>
<feature type="compositionally biased region" description="Gly residues" evidence="1">
    <location>
        <begin position="42"/>
        <end position="52"/>
    </location>
</feature>
<feature type="region of interest" description="Disordered" evidence="1">
    <location>
        <begin position="1"/>
        <end position="101"/>
    </location>
</feature>
<dbReference type="PaxDb" id="65489-OBART07G09760.1"/>
<dbReference type="AlphaFoldDB" id="A0A0D3GPG9"/>
<evidence type="ECO:0000313" key="2">
    <source>
        <dbReference type="EnsemblPlants" id="OBART07G09760.1"/>
    </source>
</evidence>
<evidence type="ECO:0000256" key="1">
    <source>
        <dbReference type="SAM" id="MobiDB-lite"/>
    </source>
</evidence>
<reference evidence="2" key="2">
    <citation type="submission" date="2015-03" db="UniProtKB">
        <authorList>
            <consortium name="EnsemblPlants"/>
        </authorList>
    </citation>
    <scope>IDENTIFICATION</scope>
</reference>
<dbReference type="HOGENOM" id="CLU_2065083_0_0_1"/>
<name>A0A0D3GPG9_9ORYZ</name>
<dbReference type="EnsemblPlants" id="OBART07G09760.1">
    <property type="protein sequence ID" value="OBART07G09760.1"/>
    <property type="gene ID" value="OBART07G09760"/>
</dbReference>
<feature type="compositionally biased region" description="Polar residues" evidence="1">
    <location>
        <begin position="81"/>
        <end position="101"/>
    </location>
</feature>
<protein>
    <submittedName>
        <fullName evidence="2">Uncharacterized protein</fullName>
    </submittedName>
</protein>
<organism evidence="2">
    <name type="scientific">Oryza barthii</name>
    <dbReference type="NCBI Taxonomy" id="65489"/>
    <lineage>
        <taxon>Eukaryota</taxon>
        <taxon>Viridiplantae</taxon>
        <taxon>Streptophyta</taxon>
        <taxon>Embryophyta</taxon>
        <taxon>Tracheophyta</taxon>
        <taxon>Spermatophyta</taxon>
        <taxon>Magnoliopsida</taxon>
        <taxon>Liliopsida</taxon>
        <taxon>Poales</taxon>
        <taxon>Poaceae</taxon>
        <taxon>BOP clade</taxon>
        <taxon>Oryzoideae</taxon>
        <taxon>Oryzeae</taxon>
        <taxon>Oryzinae</taxon>
        <taxon>Oryza</taxon>
    </lineage>
</organism>
<proteinExistence type="predicted"/>
<dbReference type="Gramene" id="OBART07G09760.1">
    <property type="protein sequence ID" value="OBART07G09760.1"/>
    <property type="gene ID" value="OBART07G09760"/>
</dbReference>
<feature type="compositionally biased region" description="Gly residues" evidence="1">
    <location>
        <begin position="9"/>
        <end position="19"/>
    </location>
</feature>
<keyword evidence="3" id="KW-1185">Reference proteome</keyword>
<sequence length="119" mass="10946">MAAAADQVGEGGDAAGGTLGSFSLSAGAKLSSPRGVVVDQLGEGGDTVGGAPGPSSPGVGAKSSTMPGAAADYPGKGGDTTAGSSMKSSPPSCATTGSSSHGCRKLLAASNSGKGQSNC</sequence>